<comment type="caution">
    <text evidence="3">The sequence shown here is derived from an EMBL/GenBank/DDBJ whole genome shotgun (WGS) entry which is preliminary data.</text>
</comment>
<protein>
    <recommendedName>
        <fullName evidence="2">Two component regulator three Y domain-containing protein</fullName>
    </recommendedName>
</protein>
<dbReference type="Pfam" id="PF07495">
    <property type="entry name" value="Y_Y_Y"/>
    <property type="match status" value="3"/>
</dbReference>
<gene>
    <name evidence="3" type="ORF">GLV98_07615</name>
</gene>
<feature type="domain" description="Two component regulator three Y" evidence="2">
    <location>
        <begin position="283"/>
        <end position="345"/>
    </location>
</feature>
<dbReference type="InterPro" id="IPR011123">
    <property type="entry name" value="Y_Y_Y"/>
</dbReference>
<reference evidence="3 4" key="1">
    <citation type="submission" date="2019-11" db="EMBL/GenBank/DDBJ databases">
        <title>Genome sequences of 17 halophilic strains isolated from different environments.</title>
        <authorList>
            <person name="Furrow R.E."/>
        </authorList>
    </citation>
    <scope>NUCLEOTIDE SEQUENCE [LARGE SCALE GENOMIC DNA]</scope>
    <source>
        <strain evidence="3 4">22505_10_Sand</strain>
    </source>
</reference>
<sequence>MKIIVYILVLTLIFPLSYSNNVYADEDITAPVLTGINVIQETVSVGSSIQVEVAGSDTDSGLASNSYINFVHPETRKWIQVSLTLNQSTRKYEGSYLLPSDTVSGTWEFSDLRLTDNAGNYKSYNTSSGYTDSFIVEGGVEDKTAPVLTGINVIQETVSVGSSIQVEVAGSDTDSGLASNSYINFVHPETRKWIQVSLTLNQSTGEYEGSYLVPSDTVSGTWEFSDLRLTDNAGNYKSYNTSSGYTDSFIVSGKVGSINIRVDKTSPQKLGSSITLTATSTGSPNPMYKFWVRENGVWKVLKDYSTENTFIWTPSTKGEYLFSIHAKDADSSSSYDAYKAFNYTIGSKVENVDVTVDEASPQKLGTSITLTATSTGSSNPMYKFWVRENGVWKVLKDYSTENTFIWTPSTKGEYLFSIHAKDADSSSSYDAYKAFNYTIGSKVENVDVTVDEASPQKLGTSITLTATSTGSSNPMYKFWVRKNGVWKVLKDYSTENTFIWTPSTKGEYLFSIHAKDADSSSSYDAYQAYTYTINE</sequence>
<keyword evidence="1" id="KW-0732">Signal</keyword>
<evidence type="ECO:0000313" key="3">
    <source>
        <dbReference type="EMBL" id="MYL49348.1"/>
    </source>
</evidence>
<evidence type="ECO:0000259" key="2">
    <source>
        <dbReference type="Pfam" id="PF07495"/>
    </source>
</evidence>
<dbReference type="EMBL" id="WMEZ01000002">
    <property type="protein sequence ID" value="MYL49348.1"/>
    <property type="molecule type" value="Genomic_DNA"/>
</dbReference>
<dbReference type="OrthoDB" id="3193440at2"/>
<evidence type="ECO:0000313" key="4">
    <source>
        <dbReference type="Proteomes" id="UP000447393"/>
    </source>
</evidence>
<dbReference type="Proteomes" id="UP000447393">
    <property type="component" value="Unassembled WGS sequence"/>
</dbReference>
<proteinExistence type="predicted"/>
<feature type="signal peptide" evidence="1">
    <location>
        <begin position="1"/>
        <end position="24"/>
    </location>
</feature>
<feature type="domain" description="Two component regulator three Y" evidence="2">
    <location>
        <begin position="469"/>
        <end position="533"/>
    </location>
</feature>
<dbReference type="AlphaFoldDB" id="A0A845EDN5"/>
<feature type="chain" id="PRO_5032873487" description="Two component regulator three Y domain-containing protein" evidence="1">
    <location>
        <begin position="25"/>
        <end position="535"/>
    </location>
</feature>
<organism evidence="3 4">
    <name type="scientific">Halobacillus litoralis</name>
    <dbReference type="NCBI Taxonomy" id="45668"/>
    <lineage>
        <taxon>Bacteria</taxon>
        <taxon>Bacillati</taxon>
        <taxon>Bacillota</taxon>
        <taxon>Bacilli</taxon>
        <taxon>Bacillales</taxon>
        <taxon>Bacillaceae</taxon>
        <taxon>Halobacillus</taxon>
    </lineage>
</organism>
<dbReference type="RefSeq" id="WP_160913699.1">
    <property type="nucleotide sequence ID" value="NZ_WMEZ01000002.1"/>
</dbReference>
<name>A0A845EDN5_9BACI</name>
<evidence type="ECO:0000256" key="1">
    <source>
        <dbReference type="SAM" id="SignalP"/>
    </source>
</evidence>
<feature type="domain" description="Two component regulator three Y" evidence="2">
    <location>
        <begin position="375"/>
        <end position="439"/>
    </location>
</feature>
<accession>A0A845EDN5</accession>